<reference evidence="1" key="1">
    <citation type="journal article" date="2013" name="PLoS ONE">
        <title>Direct detection of alternative open reading frames translation products in human significantly expands the proteome.</title>
        <authorList>
            <person name="Vanderperre B."/>
            <person name="Lucier J.-F."/>
            <person name="Motard J."/>
            <person name="Tremblay G."/>
            <person name="Vanderperre S."/>
            <person name="Wisztorski M."/>
            <person name="Salzet M."/>
            <person name="Boisvert F.-M."/>
            <person name="Roucou X."/>
        </authorList>
    </citation>
    <scope>NUCLEOTIDE SEQUENCE</scope>
</reference>
<proteinExistence type="predicted"/>
<dbReference type="AlphaFoldDB" id="L8ECQ1"/>
<protein>
    <submittedName>
        <fullName evidence="1">Alternative protein LOC442572</fullName>
    </submittedName>
</protein>
<gene>
    <name evidence="1" type="primary">LOC442572</name>
</gene>
<dbReference type="EMBL" id="HF584460">
    <property type="protein sequence ID" value="CCQ43957.1"/>
    <property type="molecule type" value="Genomic_DNA"/>
</dbReference>
<accession>L8ECQ1</accession>
<sequence>MLLDNGLRLGQWQEIPFTQDLQDKRSAWQLHVFFFQTGCQVGMNDDIRDSDLPDWRDRTPWCLEISWTTVSSQSCSPLLTSPRLEN</sequence>
<name>L8ECQ1_HUMAN</name>
<evidence type="ECO:0000313" key="1">
    <source>
        <dbReference type="EMBL" id="CCQ43957.1"/>
    </source>
</evidence>
<organism evidence="1">
    <name type="scientific">Homo sapiens</name>
    <name type="common">Human</name>
    <dbReference type="NCBI Taxonomy" id="9606"/>
    <lineage>
        <taxon>Eukaryota</taxon>
        <taxon>Metazoa</taxon>
        <taxon>Chordata</taxon>
        <taxon>Craniata</taxon>
        <taxon>Vertebrata</taxon>
        <taxon>Euteleostomi</taxon>
        <taxon>Mammalia</taxon>
        <taxon>Eutheria</taxon>
        <taxon>Euarchontoglires</taxon>
        <taxon>Primates</taxon>
        <taxon>Haplorrhini</taxon>
        <taxon>Catarrhini</taxon>
        <taxon>Hominidae</taxon>
        <taxon>Homo</taxon>
    </lineage>
</organism>